<name>A0ACC0CGM9_CATRO</name>
<evidence type="ECO:0000313" key="1">
    <source>
        <dbReference type="EMBL" id="KAI5684095.1"/>
    </source>
</evidence>
<accession>A0ACC0CGM9</accession>
<dbReference type="EMBL" id="CM044701">
    <property type="protein sequence ID" value="KAI5684095.1"/>
    <property type="molecule type" value="Genomic_DNA"/>
</dbReference>
<evidence type="ECO:0000313" key="2">
    <source>
        <dbReference type="Proteomes" id="UP001060085"/>
    </source>
</evidence>
<gene>
    <name evidence="1" type="ORF">M9H77_05323</name>
</gene>
<dbReference type="Proteomes" id="UP001060085">
    <property type="component" value="Linkage Group LG01"/>
</dbReference>
<protein>
    <submittedName>
        <fullName evidence="1">Uncharacterized protein</fullName>
    </submittedName>
</protein>
<proteinExistence type="predicted"/>
<sequence>MAKNNDEQRLDASCGLCMRPLKGPFCCQKGEIICKGCVFDSLLDKKNEIQRKLKSHSRRAKNKPAAAAPAPAQNQHQTQKKKEEKAELRRSAKKLYDVIMFISQRDKLKVSDKVCLDCDTPDHKEKERIKEDPESAEIGQRNLKRTVSNEEEDIKDAFREIKKPMRCSSSDFLHASSGVGKNTADPVSSTPSNSLGLNLQEESFMDDYGENDADFDIIKLSSYLVGKYSSWLPH</sequence>
<keyword evidence="2" id="KW-1185">Reference proteome</keyword>
<reference evidence="2" key="1">
    <citation type="journal article" date="2023" name="Nat. Plants">
        <title>Single-cell RNA sequencing provides a high-resolution roadmap for understanding the multicellular compartmentation of specialized metabolism.</title>
        <authorList>
            <person name="Sun S."/>
            <person name="Shen X."/>
            <person name="Li Y."/>
            <person name="Li Y."/>
            <person name="Wang S."/>
            <person name="Li R."/>
            <person name="Zhang H."/>
            <person name="Shen G."/>
            <person name="Guo B."/>
            <person name="Wei J."/>
            <person name="Xu J."/>
            <person name="St-Pierre B."/>
            <person name="Chen S."/>
            <person name="Sun C."/>
        </authorList>
    </citation>
    <scope>NUCLEOTIDE SEQUENCE [LARGE SCALE GENOMIC DNA]</scope>
</reference>
<comment type="caution">
    <text evidence="1">The sequence shown here is derived from an EMBL/GenBank/DDBJ whole genome shotgun (WGS) entry which is preliminary data.</text>
</comment>
<organism evidence="1 2">
    <name type="scientific">Catharanthus roseus</name>
    <name type="common">Madagascar periwinkle</name>
    <name type="synonym">Vinca rosea</name>
    <dbReference type="NCBI Taxonomy" id="4058"/>
    <lineage>
        <taxon>Eukaryota</taxon>
        <taxon>Viridiplantae</taxon>
        <taxon>Streptophyta</taxon>
        <taxon>Embryophyta</taxon>
        <taxon>Tracheophyta</taxon>
        <taxon>Spermatophyta</taxon>
        <taxon>Magnoliopsida</taxon>
        <taxon>eudicotyledons</taxon>
        <taxon>Gunneridae</taxon>
        <taxon>Pentapetalae</taxon>
        <taxon>asterids</taxon>
        <taxon>lamiids</taxon>
        <taxon>Gentianales</taxon>
        <taxon>Apocynaceae</taxon>
        <taxon>Rauvolfioideae</taxon>
        <taxon>Vinceae</taxon>
        <taxon>Catharanthinae</taxon>
        <taxon>Catharanthus</taxon>
    </lineage>
</organism>